<evidence type="ECO:0008006" key="16">
    <source>
        <dbReference type="Google" id="ProtNLM"/>
    </source>
</evidence>
<dbReference type="Gene3D" id="2.60.40.1480">
    <property type="entry name" value="Coatomer, gamma subunit, appendage domain"/>
    <property type="match status" value="1"/>
</dbReference>
<evidence type="ECO:0000313" key="15">
    <source>
        <dbReference type="EMBL" id="KAL0265779.1"/>
    </source>
</evidence>
<evidence type="ECO:0000259" key="13">
    <source>
        <dbReference type="Pfam" id="PF01602"/>
    </source>
</evidence>
<evidence type="ECO:0000256" key="12">
    <source>
        <dbReference type="SAM" id="Phobius"/>
    </source>
</evidence>
<proteinExistence type="inferred from homology"/>
<dbReference type="GO" id="GO:0006891">
    <property type="term" value="P:intra-Golgi vesicle-mediated transport"/>
    <property type="evidence" value="ECO:0007669"/>
    <property type="project" value="TreeGrafter"/>
</dbReference>
<evidence type="ECO:0000256" key="4">
    <source>
        <dbReference type="ARBA" id="ARBA00022448"/>
    </source>
</evidence>
<dbReference type="GO" id="GO:0005793">
    <property type="term" value="C:endoplasmic reticulum-Golgi intermediate compartment"/>
    <property type="evidence" value="ECO:0007669"/>
    <property type="project" value="TreeGrafter"/>
</dbReference>
<dbReference type="SUPFAM" id="SSF49348">
    <property type="entry name" value="Clathrin adaptor appendage domain"/>
    <property type="match status" value="1"/>
</dbReference>
<dbReference type="GO" id="GO:0005198">
    <property type="term" value="F:structural molecule activity"/>
    <property type="evidence" value="ECO:0007669"/>
    <property type="project" value="InterPro"/>
</dbReference>
<protein>
    <recommendedName>
        <fullName evidence="16">Coatomer subunit gamma</fullName>
    </recommendedName>
</protein>
<keyword evidence="12" id="KW-0812">Transmembrane</keyword>
<evidence type="ECO:0000256" key="9">
    <source>
        <dbReference type="ARBA" id="ARBA00023034"/>
    </source>
</evidence>
<dbReference type="InterPro" id="IPR013041">
    <property type="entry name" value="Clathrin_app_Ig-like_sf"/>
</dbReference>
<feature type="domain" description="Coatomer gamma subunit appendage Ig-like subdomain" evidence="14">
    <location>
        <begin position="499"/>
        <end position="585"/>
    </location>
</feature>
<keyword evidence="9" id="KW-0333">Golgi apparatus</keyword>
<keyword evidence="5" id="KW-0963">Cytoplasm</keyword>
<evidence type="ECO:0000256" key="3">
    <source>
        <dbReference type="ARBA" id="ARBA00010720"/>
    </source>
</evidence>
<evidence type="ECO:0000256" key="10">
    <source>
        <dbReference type="ARBA" id="ARBA00023136"/>
    </source>
</evidence>
<keyword evidence="7" id="KW-0931">ER-Golgi transport</keyword>
<dbReference type="SUPFAM" id="SSF48371">
    <property type="entry name" value="ARM repeat"/>
    <property type="match status" value="1"/>
</dbReference>
<dbReference type="AlphaFoldDB" id="A0AAW2H7L4"/>
<keyword evidence="6" id="KW-0677">Repeat</keyword>
<evidence type="ECO:0000256" key="1">
    <source>
        <dbReference type="ARBA" id="ARBA00004255"/>
    </source>
</evidence>
<comment type="subcellular location">
    <subcellularLocation>
        <location evidence="2">Cytoplasmic vesicle</location>
        <location evidence="2">COPI-coated vesicle membrane</location>
        <topology evidence="2">Peripheral membrane protein</topology>
        <orientation evidence="2">Cytoplasmic side</orientation>
    </subcellularLocation>
    <subcellularLocation>
        <location evidence="1">Golgi apparatus membrane</location>
        <topology evidence="1">Peripheral membrane protein</topology>
        <orientation evidence="1">Cytoplasmic side</orientation>
    </subcellularLocation>
</comment>
<dbReference type="Pfam" id="PF01602">
    <property type="entry name" value="Adaptin_N"/>
    <property type="match status" value="1"/>
</dbReference>
<evidence type="ECO:0000256" key="7">
    <source>
        <dbReference type="ARBA" id="ARBA00022892"/>
    </source>
</evidence>
<dbReference type="GO" id="GO:0006888">
    <property type="term" value="P:endoplasmic reticulum to Golgi vesicle-mediated transport"/>
    <property type="evidence" value="ECO:0007669"/>
    <property type="project" value="TreeGrafter"/>
</dbReference>
<comment type="similarity">
    <text evidence="3">Belongs to the COPG family.</text>
</comment>
<evidence type="ECO:0000256" key="11">
    <source>
        <dbReference type="ARBA" id="ARBA00023329"/>
    </source>
</evidence>
<dbReference type="PANTHER" id="PTHR10261:SF0">
    <property type="entry name" value="COATOMER SUBUNIT GAMMA-2"/>
    <property type="match status" value="1"/>
</dbReference>
<evidence type="ECO:0000256" key="5">
    <source>
        <dbReference type="ARBA" id="ARBA00022490"/>
    </source>
</evidence>
<accession>A0AAW2H7L4</accession>
<dbReference type="GO" id="GO:0000139">
    <property type="term" value="C:Golgi membrane"/>
    <property type="evidence" value="ECO:0007669"/>
    <property type="project" value="UniProtKB-SubCell"/>
</dbReference>
<feature type="domain" description="Clathrin/coatomer adaptor adaptin-like N-terminal" evidence="13">
    <location>
        <begin position="184"/>
        <end position="467"/>
    </location>
</feature>
<dbReference type="GO" id="GO:0030126">
    <property type="term" value="C:COPI vesicle coat"/>
    <property type="evidence" value="ECO:0007669"/>
    <property type="project" value="InterPro"/>
</dbReference>
<name>A0AAW2H7L4_9NEOP</name>
<evidence type="ECO:0000256" key="6">
    <source>
        <dbReference type="ARBA" id="ARBA00022737"/>
    </source>
</evidence>
<keyword evidence="10 12" id="KW-0472">Membrane</keyword>
<evidence type="ECO:0000259" key="14">
    <source>
        <dbReference type="Pfam" id="PF08752"/>
    </source>
</evidence>
<dbReference type="GO" id="GO:0006886">
    <property type="term" value="P:intracellular protein transport"/>
    <property type="evidence" value="ECO:0007669"/>
    <property type="project" value="InterPro"/>
</dbReference>
<sequence>MITRKCTAAINSLLLLSTQKEVQPNTLKSIFVAILRAFQSKEVYLKHMVYLAIERTGPKTPDSFLAINSLCKDLGQVGDKLKPACLRALFSIVPGPMLNDFEKTLAQSYSTNKMAPIIYYDLVSKGKIGRSIVESSGGSFQRMALVFELKKNDRSFLLNFLKKNQFCRGEEAVFAAKLAFYLFKENRKFLSELIQKFLVLKYNEEMVFVEAANSLLRLEDEEVLVFLDQTIQSVRSLLRSKSLVLKFASIRILNRLARRFPHECEVANPEVESLINDKNKNINILALTTILQIGTEDSVDRFISRVSKVPMSDTYKYLLFDSITSLCRKFPSKSLDFLAFYKNTLSEKSSLEFKIFLVKKINEIVGERRDKFVSMLSEYIEDSQHFMVTIHILGILGREIPKTSNPKRHLIHILNRLTLENNHVRVAALQTLANVSQATDFNFADILRRCAKEEDEMIRDMALFLLANQKSGEDLRLDELGEFREAMKGYFPEENAADAVIKECRDVFLSEKDADVAISVQKVVFRDRVVLKVRLENTLSSILLKSGKLVLLMRGSGGDEEFDFQYSNIRFGETKVDEVVIRNKDTKRLSELCEASIEDAGLVITFNSIIEYKLCPESDLADVESETLDLSPFSIGFVDFFAPQHCTKELCMSRSTSFALDSADVNESTQKILRLLNLKVVDQSHDMSQIVLSGVRGDIELKVVIDLWLSINVHGNIDAFSNTGAQGPAARLCFSAAPRRPPDRTWREEGERPLMNSHYSSKVLIKMLILQTAILFAVYMLYVFYSTYFRYLMLVPVVNLLYILWVAAQKVVRFQLGVELEGEERADSVCGGAAKMTLCLEAQRQALQEKNGVEERRVKHRNRQLLSFKHYILKKIIRPVVRNYARCAETSDGGEDASFHLDDSFIFDHKLQTRQRSMDRRAALSLRLLKNISEDGVKLLRQISECGWIFYQKGNPRHRLAVFTLLVNYFNFLMPSYESIYIEPFDEFIKKGPYGIAYEGPVSSGSFYFYSKGFAKSDDGDPVVAFLYLLVYCKKYCSGMLGSLSIDSLGFLD</sequence>
<dbReference type="GO" id="GO:0005783">
    <property type="term" value="C:endoplasmic reticulum"/>
    <property type="evidence" value="ECO:0007669"/>
    <property type="project" value="TreeGrafter"/>
</dbReference>
<evidence type="ECO:0000256" key="8">
    <source>
        <dbReference type="ARBA" id="ARBA00022927"/>
    </source>
</evidence>
<dbReference type="Pfam" id="PF08752">
    <property type="entry name" value="COP-gamma_platf"/>
    <property type="match status" value="1"/>
</dbReference>
<feature type="transmembrane region" description="Helical" evidence="12">
    <location>
        <begin position="791"/>
        <end position="808"/>
    </location>
</feature>
<dbReference type="InterPro" id="IPR017106">
    <property type="entry name" value="Coatomer_gsu"/>
</dbReference>
<dbReference type="InterPro" id="IPR037067">
    <property type="entry name" value="Coatomer_gsu_app_sf"/>
</dbReference>
<keyword evidence="8" id="KW-0653">Protein transport</keyword>
<dbReference type="PANTHER" id="PTHR10261">
    <property type="entry name" value="COATOMER SUBUNIT GAMMA"/>
    <property type="match status" value="1"/>
</dbReference>
<dbReference type="EMBL" id="JARGDH010000006">
    <property type="protein sequence ID" value="KAL0265779.1"/>
    <property type="molecule type" value="Genomic_DNA"/>
</dbReference>
<dbReference type="InterPro" id="IPR011989">
    <property type="entry name" value="ARM-like"/>
</dbReference>
<dbReference type="Gene3D" id="1.25.10.10">
    <property type="entry name" value="Leucine-rich Repeat Variant"/>
    <property type="match status" value="2"/>
</dbReference>
<organism evidence="15">
    <name type="scientific">Menopon gallinae</name>
    <name type="common">poultry shaft louse</name>
    <dbReference type="NCBI Taxonomy" id="328185"/>
    <lineage>
        <taxon>Eukaryota</taxon>
        <taxon>Metazoa</taxon>
        <taxon>Ecdysozoa</taxon>
        <taxon>Arthropoda</taxon>
        <taxon>Hexapoda</taxon>
        <taxon>Insecta</taxon>
        <taxon>Pterygota</taxon>
        <taxon>Neoptera</taxon>
        <taxon>Paraneoptera</taxon>
        <taxon>Psocodea</taxon>
        <taxon>Troctomorpha</taxon>
        <taxon>Phthiraptera</taxon>
        <taxon>Amblycera</taxon>
        <taxon>Menoponidae</taxon>
        <taxon>Menopon</taxon>
    </lineage>
</organism>
<dbReference type="InterPro" id="IPR016024">
    <property type="entry name" value="ARM-type_fold"/>
</dbReference>
<gene>
    <name evidence="15" type="ORF">PYX00_011494</name>
</gene>
<comment type="caution">
    <text evidence="15">The sequence shown here is derived from an EMBL/GenBank/DDBJ whole genome shotgun (WGS) entry which is preliminary data.</text>
</comment>
<reference evidence="15" key="1">
    <citation type="journal article" date="2024" name="Gigascience">
        <title>Chromosome-level genome of the poultry shaft louse Menopon gallinae provides insight into the host-switching and adaptive evolution of parasitic lice.</title>
        <authorList>
            <person name="Xu Y."/>
            <person name="Ma L."/>
            <person name="Liu S."/>
            <person name="Liang Y."/>
            <person name="Liu Q."/>
            <person name="He Z."/>
            <person name="Tian L."/>
            <person name="Duan Y."/>
            <person name="Cai W."/>
            <person name="Li H."/>
            <person name="Song F."/>
        </authorList>
    </citation>
    <scope>NUCLEOTIDE SEQUENCE</scope>
    <source>
        <strain evidence="15">Cailab_2023a</strain>
    </source>
</reference>
<dbReference type="GO" id="GO:0009306">
    <property type="term" value="P:protein secretion"/>
    <property type="evidence" value="ECO:0007669"/>
    <property type="project" value="TreeGrafter"/>
</dbReference>
<keyword evidence="12" id="KW-1133">Transmembrane helix</keyword>
<dbReference type="InterPro" id="IPR013040">
    <property type="entry name" value="Coatomer_gsu_app_Ig-like_dom"/>
</dbReference>
<dbReference type="InterPro" id="IPR002553">
    <property type="entry name" value="Clathrin/coatomer_adapt-like_N"/>
</dbReference>
<keyword evidence="11" id="KW-0968">Cytoplasmic vesicle</keyword>
<feature type="transmembrane region" description="Helical" evidence="12">
    <location>
        <begin position="763"/>
        <end position="784"/>
    </location>
</feature>
<evidence type="ECO:0000256" key="2">
    <source>
        <dbReference type="ARBA" id="ARBA00004347"/>
    </source>
</evidence>
<keyword evidence="4" id="KW-0813">Transport</keyword>